<dbReference type="SFLD" id="SFLDG01129">
    <property type="entry name" value="C1.5:_HAD__Beta-PGM__Phosphata"/>
    <property type="match status" value="1"/>
</dbReference>
<dbReference type="SUPFAM" id="SSF56784">
    <property type="entry name" value="HAD-like"/>
    <property type="match status" value="1"/>
</dbReference>
<sequence length="205" mass="21882">MSRPAVLIDIGGVLSPDHLPAIADDWAARLGCTPADVLAALFGGNDDQILIGRVSEDAWWGVVRDRLRLGGDQLAALRADVTLSRTWDPALVAALRALRPSIRTAIVSNAWPSMRPALQRAGLLDLVDALVLSCEVGCAKPDPRIYELTLHRLASTPTDALFIDDTPTHVAAARTLGLAGHIHTDTPGTLARIAEFVRAHEDGGR</sequence>
<dbReference type="RefSeq" id="WP_141636086.1">
    <property type="nucleotide sequence ID" value="NZ_VIGB01000003.1"/>
</dbReference>
<gene>
    <name evidence="1" type="ORF">E6W39_29510</name>
</gene>
<dbReference type="InterPro" id="IPR023198">
    <property type="entry name" value="PGP-like_dom2"/>
</dbReference>
<dbReference type="Gene3D" id="1.10.150.240">
    <property type="entry name" value="Putative phosphatase, domain 2"/>
    <property type="match status" value="1"/>
</dbReference>
<keyword evidence="2" id="KW-1185">Reference proteome</keyword>
<organism evidence="1 2">
    <name type="scientific">Kitasatospora acidiphila</name>
    <dbReference type="NCBI Taxonomy" id="2567942"/>
    <lineage>
        <taxon>Bacteria</taxon>
        <taxon>Bacillati</taxon>
        <taxon>Actinomycetota</taxon>
        <taxon>Actinomycetes</taxon>
        <taxon>Kitasatosporales</taxon>
        <taxon>Streptomycetaceae</taxon>
        <taxon>Kitasatospora</taxon>
    </lineage>
</organism>
<dbReference type="OrthoDB" id="9797415at2"/>
<proteinExistence type="predicted"/>
<protein>
    <submittedName>
        <fullName evidence="1">HAD-IA family hydrolase</fullName>
    </submittedName>
</protein>
<dbReference type="PRINTS" id="PR00413">
    <property type="entry name" value="HADHALOGNASE"/>
</dbReference>
<evidence type="ECO:0000313" key="2">
    <source>
        <dbReference type="Proteomes" id="UP000319103"/>
    </source>
</evidence>
<dbReference type="NCBIfam" id="TIGR01509">
    <property type="entry name" value="HAD-SF-IA-v3"/>
    <property type="match status" value="1"/>
</dbReference>
<comment type="caution">
    <text evidence="1">The sequence shown here is derived from an EMBL/GenBank/DDBJ whole genome shotgun (WGS) entry which is preliminary data.</text>
</comment>
<dbReference type="EMBL" id="VIGB01000003">
    <property type="protein sequence ID" value="TQF05614.1"/>
    <property type="molecule type" value="Genomic_DNA"/>
</dbReference>
<dbReference type="InterPro" id="IPR006439">
    <property type="entry name" value="HAD-SF_hydro_IA"/>
</dbReference>
<dbReference type="Pfam" id="PF00702">
    <property type="entry name" value="Hydrolase"/>
    <property type="match status" value="1"/>
</dbReference>
<dbReference type="Gene3D" id="3.40.50.1000">
    <property type="entry name" value="HAD superfamily/HAD-like"/>
    <property type="match status" value="1"/>
</dbReference>
<dbReference type="InterPro" id="IPR023214">
    <property type="entry name" value="HAD_sf"/>
</dbReference>
<keyword evidence="1" id="KW-0378">Hydrolase</keyword>
<accession>A0A540WB28</accession>
<dbReference type="SFLD" id="SFLDS00003">
    <property type="entry name" value="Haloacid_Dehalogenase"/>
    <property type="match status" value="1"/>
</dbReference>
<dbReference type="PANTHER" id="PTHR43611:SF3">
    <property type="entry name" value="FLAVIN MONONUCLEOTIDE HYDROLASE 1, CHLOROPLATIC"/>
    <property type="match status" value="1"/>
</dbReference>
<dbReference type="Proteomes" id="UP000319103">
    <property type="component" value="Unassembled WGS sequence"/>
</dbReference>
<dbReference type="GO" id="GO:0016787">
    <property type="term" value="F:hydrolase activity"/>
    <property type="evidence" value="ECO:0007669"/>
    <property type="project" value="UniProtKB-KW"/>
</dbReference>
<evidence type="ECO:0000313" key="1">
    <source>
        <dbReference type="EMBL" id="TQF05614.1"/>
    </source>
</evidence>
<reference evidence="1 2" key="1">
    <citation type="submission" date="2019-06" db="EMBL/GenBank/DDBJ databases">
        <title>Description of Kitasatospora acidophila sp. nov. isolated from pine grove soil, and reclassification of Streptomyces novaecaesareae to Kitasatospora novaeceasareae comb. nov.</title>
        <authorList>
            <person name="Kim M.J."/>
        </authorList>
    </citation>
    <scope>NUCLEOTIDE SEQUENCE [LARGE SCALE GENOMIC DNA]</scope>
    <source>
        <strain evidence="1 2">MMS16-CNU292</strain>
    </source>
</reference>
<name>A0A540WB28_9ACTN</name>
<dbReference type="InterPro" id="IPR036412">
    <property type="entry name" value="HAD-like_sf"/>
</dbReference>
<dbReference type="PANTHER" id="PTHR43611">
    <property type="entry name" value="ALPHA-D-GLUCOSE 1-PHOSPHATE PHOSPHATASE"/>
    <property type="match status" value="1"/>
</dbReference>
<dbReference type="AlphaFoldDB" id="A0A540WB28"/>